<evidence type="ECO:0000256" key="7">
    <source>
        <dbReference type="SAM" id="Phobius"/>
    </source>
</evidence>
<dbReference type="Pfam" id="PF00005">
    <property type="entry name" value="ABC_tran"/>
    <property type="match status" value="1"/>
</dbReference>
<keyword evidence="3" id="KW-0547">Nucleotide-binding</keyword>
<accession>A0A9W9T5G8</accession>
<name>A0A9W9T5G8_9EURO</name>
<protein>
    <submittedName>
        <fullName evidence="9">ABC transporter integral membrane type 1</fullName>
    </submittedName>
</protein>
<feature type="transmembrane region" description="Helical" evidence="7">
    <location>
        <begin position="428"/>
        <end position="448"/>
    </location>
</feature>
<dbReference type="SUPFAM" id="SSF52540">
    <property type="entry name" value="P-loop containing nucleoside triphosphate hydrolases"/>
    <property type="match status" value="1"/>
</dbReference>
<keyword evidence="10" id="KW-1185">Reference proteome</keyword>
<evidence type="ECO:0000256" key="5">
    <source>
        <dbReference type="ARBA" id="ARBA00022989"/>
    </source>
</evidence>
<reference evidence="9" key="1">
    <citation type="submission" date="2022-11" db="EMBL/GenBank/DDBJ databases">
        <authorList>
            <person name="Petersen C."/>
        </authorList>
    </citation>
    <scope>NUCLEOTIDE SEQUENCE</scope>
    <source>
        <strain evidence="9">IBT 16849</strain>
    </source>
</reference>
<dbReference type="Proteomes" id="UP001150879">
    <property type="component" value="Unassembled WGS sequence"/>
</dbReference>
<keyword evidence="5 7" id="KW-1133">Transmembrane helix</keyword>
<dbReference type="GO" id="GO:0016020">
    <property type="term" value="C:membrane"/>
    <property type="evidence" value="ECO:0007669"/>
    <property type="project" value="InterPro"/>
</dbReference>
<dbReference type="InterPro" id="IPR050173">
    <property type="entry name" value="ABC_transporter_C-like"/>
</dbReference>
<evidence type="ECO:0000313" key="10">
    <source>
        <dbReference type="Proteomes" id="UP001150879"/>
    </source>
</evidence>
<proteinExistence type="predicted"/>
<dbReference type="AlphaFoldDB" id="A0A9W9T5G8"/>
<feature type="transmembrane region" description="Helical" evidence="7">
    <location>
        <begin position="65"/>
        <end position="85"/>
    </location>
</feature>
<dbReference type="InterPro" id="IPR027417">
    <property type="entry name" value="P-loop_NTPase"/>
</dbReference>
<organism evidence="9 10">
    <name type="scientific">Penicillium cf. griseofulvum</name>
    <dbReference type="NCBI Taxonomy" id="2972120"/>
    <lineage>
        <taxon>Eukaryota</taxon>
        <taxon>Fungi</taxon>
        <taxon>Dikarya</taxon>
        <taxon>Ascomycota</taxon>
        <taxon>Pezizomycotina</taxon>
        <taxon>Eurotiomycetes</taxon>
        <taxon>Eurotiomycetidae</taxon>
        <taxon>Eurotiales</taxon>
        <taxon>Aspergillaceae</taxon>
        <taxon>Penicillium</taxon>
    </lineage>
</organism>
<evidence type="ECO:0000256" key="4">
    <source>
        <dbReference type="ARBA" id="ARBA00022840"/>
    </source>
</evidence>
<dbReference type="InterPro" id="IPR003439">
    <property type="entry name" value="ABC_transporter-like_ATP-bd"/>
</dbReference>
<sequence>MLSVVQVVYSITLALKIAILILWCLPRFLVTKISVASAAVGMISTLALLLFSHHDHARSLKPSSLICLYLLMSIIFEIAQVRTLWLFHPTSYPLATTATAALVVRSLSLVLEARENKETPSPQLHCISPESFTGIFGQSTYWWLNGLFMSGFRGELSLDDLFPLDEKLLTKNLISRGDQQGKYNKEKSTRRLALLRNIVWDLRWTVAGAVAPRFCLIGFKFAQPFLINDLINHASENGSNELSGVKYGFVGATVLIYVGIAVSGPRQETRSTTLMSTDVDRIVTGLLNFHELWASPVEIVIALVLLSRSIGYPSVAALAVTFRSSYLAPRMRQWQRIWVQAVQDRVSFTSVILKELRQIKMFGIESDVGLKIHRLRESELRQSKPYRSMIVGVNVLSTVSTAIAPAMTIAVYAATQLKLGLETPSNDVVFTSLSLISLLTNPVVLLSVSWTRFTSAIGCFERIHEFLHKDSRANEVLGDSEWVAPDNLSATKLQPRLAQSQSLVSMTECSFSLGPGDPVILHGITLNIQHASYAAVSGPIGSGKSSLLEAVLGEMHLREGILSVNSAKMAYCKQSPWIFNGTLRANIIGESQTDEKWLEEVLYACSLDFETNTLPLGLETVAGSSGAQLSGGQKQRVVNTPMSSPWKFSSY</sequence>
<feature type="domain" description="ABC transmembrane type-1" evidence="8">
    <location>
        <begin position="272"/>
        <end position="455"/>
    </location>
</feature>
<dbReference type="GO" id="GO:0140359">
    <property type="term" value="F:ABC-type transporter activity"/>
    <property type="evidence" value="ECO:0007669"/>
    <property type="project" value="InterPro"/>
</dbReference>
<dbReference type="EMBL" id="JAPQKP010000001">
    <property type="protein sequence ID" value="KAJ5210197.1"/>
    <property type="molecule type" value="Genomic_DNA"/>
</dbReference>
<reference evidence="9" key="2">
    <citation type="journal article" date="2023" name="IMA Fungus">
        <title>Comparative genomic study of the Penicillium genus elucidates a diverse pangenome and 15 lateral gene transfer events.</title>
        <authorList>
            <person name="Petersen C."/>
            <person name="Sorensen T."/>
            <person name="Nielsen M.R."/>
            <person name="Sondergaard T.E."/>
            <person name="Sorensen J.L."/>
            <person name="Fitzpatrick D.A."/>
            <person name="Frisvad J.C."/>
            <person name="Nielsen K.L."/>
        </authorList>
    </citation>
    <scope>NUCLEOTIDE SEQUENCE</scope>
    <source>
        <strain evidence="9">IBT 16849</strain>
    </source>
</reference>
<dbReference type="InterPro" id="IPR011527">
    <property type="entry name" value="ABC1_TM_dom"/>
</dbReference>
<dbReference type="PANTHER" id="PTHR24223">
    <property type="entry name" value="ATP-BINDING CASSETTE SUB-FAMILY C"/>
    <property type="match status" value="1"/>
</dbReference>
<gene>
    <name evidence="9" type="ORF">N7472_000336</name>
</gene>
<dbReference type="Pfam" id="PF00664">
    <property type="entry name" value="ABC_membrane"/>
    <property type="match status" value="1"/>
</dbReference>
<feature type="transmembrane region" description="Helical" evidence="7">
    <location>
        <begin position="390"/>
        <end position="413"/>
    </location>
</feature>
<dbReference type="PROSITE" id="PS50929">
    <property type="entry name" value="ABC_TM1F"/>
    <property type="match status" value="1"/>
</dbReference>
<keyword evidence="1" id="KW-0813">Transport</keyword>
<feature type="transmembrane region" description="Helical" evidence="7">
    <location>
        <begin position="35"/>
        <end position="53"/>
    </location>
</feature>
<dbReference type="GO" id="GO:0005524">
    <property type="term" value="F:ATP binding"/>
    <property type="evidence" value="ECO:0007669"/>
    <property type="project" value="UniProtKB-KW"/>
</dbReference>
<keyword evidence="2 7" id="KW-0812">Transmembrane</keyword>
<dbReference type="Gene3D" id="1.20.1560.10">
    <property type="entry name" value="ABC transporter type 1, transmembrane domain"/>
    <property type="match status" value="1"/>
</dbReference>
<feature type="transmembrane region" description="Helical" evidence="7">
    <location>
        <begin position="247"/>
        <end position="265"/>
    </location>
</feature>
<dbReference type="SUPFAM" id="SSF90123">
    <property type="entry name" value="ABC transporter transmembrane region"/>
    <property type="match status" value="1"/>
</dbReference>
<comment type="caution">
    <text evidence="9">The sequence shown here is derived from an EMBL/GenBank/DDBJ whole genome shotgun (WGS) entry which is preliminary data.</text>
</comment>
<keyword evidence="4" id="KW-0067">ATP-binding</keyword>
<evidence type="ECO:0000256" key="1">
    <source>
        <dbReference type="ARBA" id="ARBA00022448"/>
    </source>
</evidence>
<dbReference type="Gene3D" id="3.40.50.300">
    <property type="entry name" value="P-loop containing nucleotide triphosphate hydrolases"/>
    <property type="match status" value="1"/>
</dbReference>
<feature type="transmembrane region" description="Helical" evidence="7">
    <location>
        <begin position="7"/>
        <end position="29"/>
    </location>
</feature>
<dbReference type="OrthoDB" id="6500128at2759"/>
<dbReference type="InterPro" id="IPR036640">
    <property type="entry name" value="ABC1_TM_sf"/>
</dbReference>
<evidence type="ECO:0000256" key="2">
    <source>
        <dbReference type="ARBA" id="ARBA00022692"/>
    </source>
</evidence>
<evidence type="ECO:0000256" key="6">
    <source>
        <dbReference type="ARBA" id="ARBA00023136"/>
    </source>
</evidence>
<keyword evidence="6 7" id="KW-0472">Membrane</keyword>
<dbReference type="PANTHER" id="PTHR24223:SF399">
    <property type="entry name" value="ABC TRANSPORTER ATNG"/>
    <property type="match status" value="1"/>
</dbReference>
<evidence type="ECO:0000259" key="8">
    <source>
        <dbReference type="PROSITE" id="PS50929"/>
    </source>
</evidence>
<evidence type="ECO:0000313" key="9">
    <source>
        <dbReference type="EMBL" id="KAJ5210197.1"/>
    </source>
</evidence>
<dbReference type="GO" id="GO:0016887">
    <property type="term" value="F:ATP hydrolysis activity"/>
    <property type="evidence" value="ECO:0007669"/>
    <property type="project" value="InterPro"/>
</dbReference>
<evidence type="ECO:0000256" key="3">
    <source>
        <dbReference type="ARBA" id="ARBA00022741"/>
    </source>
</evidence>